<reference evidence="6" key="1">
    <citation type="journal article" date="2014" name="Int. J. Syst. Evol. Microbiol.">
        <title>Complete genome sequence of Corynebacterium casei LMG S-19264T (=DSM 44701T), isolated from a smear-ripened cheese.</title>
        <authorList>
            <consortium name="US DOE Joint Genome Institute (JGI-PGF)"/>
            <person name="Walter F."/>
            <person name="Albersmeier A."/>
            <person name="Kalinowski J."/>
            <person name="Ruckert C."/>
        </authorList>
    </citation>
    <scope>NUCLEOTIDE SEQUENCE</scope>
    <source>
        <strain evidence="6">CGMCC 1.10998</strain>
    </source>
</reference>
<evidence type="ECO:0000256" key="1">
    <source>
        <dbReference type="ARBA" id="ARBA00009437"/>
    </source>
</evidence>
<dbReference type="PROSITE" id="PS50931">
    <property type="entry name" value="HTH_LYSR"/>
    <property type="match status" value="1"/>
</dbReference>
<reference evidence="6" key="2">
    <citation type="submission" date="2020-09" db="EMBL/GenBank/DDBJ databases">
        <authorList>
            <person name="Sun Q."/>
            <person name="Zhou Y."/>
        </authorList>
    </citation>
    <scope>NUCLEOTIDE SEQUENCE</scope>
    <source>
        <strain evidence="6">CGMCC 1.10998</strain>
    </source>
</reference>
<dbReference type="SUPFAM" id="SSF46785">
    <property type="entry name" value="Winged helix' DNA-binding domain"/>
    <property type="match status" value="1"/>
</dbReference>
<dbReference type="RefSeq" id="WP_188568239.1">
    <property type="nucleotide sequence ID" value="NZ_BMED01000005.1"/>
</dbReference>
<dbReference type="InterPro" id="IPR036390">
    <property type="entry name" value="WH_DNA-bd_sf"/>
</dbReference>
<accession>A0A916XP21</accession>
<dbReference type="CDD" id="cd08422">
    <property type="entry name" value="PBP2_CrgA_like"/>
    <property type="match status" value="1"/>
</dbReference>
<feature type="domain" description="HTH lysR-type" evidence="5">
    <location>
        <begin position="1"/>
        <end position="59"/>
    </location>
</feature>
<dbReference type="PANTHER" id="PTHR30537:SF21">
    <property type="entry name" value="HTH-TYPE TRANSCRIPTIONAL REGULATOR SINR-RELATED"/>
    <property type="match status" value="1"/>
</dbReference>
<dbReference type="GO" id="GO:0003700">
    <property type="term" value="F:DNA-binding transcription factor activity"/>
    <property type="evidence" value="ECO:0007669"/>
    <property type="project" value="InterPro"/>
</dbReference>
<dbReference type="PANTHER" id="PTHR30537">
    <property type="entry name" value="HTH-TYPE TRANSCRIPTIONAL REGULATOR"/>
    <property type="match status" value="1"/>
</dbReference>
<dbReference type="InterPro" id="IPR000847">
    <property type="entry name" value="LysR_HTH_N"/>
</dbReference>
<evidence type="ECO:0000259" key="5">
    <source>
        <dbReference type="PROSITE" id="PS50931"/>
    </source>
</evidence>
<comment type="similarity">
    <text evidence="1">Belongs to the LysR transcriptional regulatory family.</text>
</comment>
<name>A0A916XP21_9BURK</name>
<dbReference type="InterPro" id="IPR005119">
    <property type="entry name" value="LysR_subst-bd"/>
</dbReference>
<evidence type="ECO:0000256" key="4">
    <source>
        <dbReference type="ARBA" id="ARBA00023163"/>
    </source>
</evidence>
<dbReference type="Proteomes" id="UP000637423">
    <property type="component" value="Unassembled WGS sequence"/>
</dbReference>
<evidence type="ECO:0000256" key="3">
    <source>
        <dbReference type="ARBA" id="ARBA00023125"/>
    </source>
</evidence>
<dbReference type="EMBL" id="BMED01000005">
    <property type="protein sequence ID" value="GGC91578.1"/>
    <property type="molecule type" value="Genomic_DNA"/>
</dbReference>
<keyword evidence="7" id="KW-1185">Reference proteome</keyword>
<dbReference type="AlphaFoldDB" id="A0A916XP21"/>
<evidence type="ECO:0000313" key="6">
    <source>
        <dbReference type="EMBL" id="GGC91578.1"/>
    </source>
</evidence>
<dbReference type="SUPFAM" id="SSF53850">
    <property type="entry name" value="Periplasmic binding protein-like II"/>
    <property type="match status" value="1"/>
</dbReference>
<keyword evidence="2" id="KW-0805">Transcription regulation</keyword>
<comment type="caution">
    <text evidence="6">The sequence shown here is derived from an EMBL/GenBank/DDBJ whole genome shotgun (WGS) entry which is preliminary data.</text>
</comment>
<evidence type="ECO:0000256" key="2">
    <source>
        <dbReference type="ARBA" id="ARBA00023015"/>
    </source>
</evidence>
<dbReference type="InterPro" id="IPR058163">
    <property type="entry name" value="LysR-type_TF_proteobact-type"/>
</dbReference>
<dbReference type="Pfam" id="PF00126">
    <property type="entry name" value="HTH_1"/>
    <property type="match status" value="1"/>
</dbReference>
<proteinExistence type="inferred from homology"/>
<dbReference type="Gene3D" id="3.40.190.290">
    <property type="match status" value="1"/>
</dbReference>
<evidence type="ECO:0000313" key="7">
    <source>
        <dbReference type="Proteomes" id="UP000637423"/>
    </source>
</evidence>
<dbReference type="Gene3D" id="1.10.10.10">
    <property type="entry name" value="Winged helix-like DNA-binding domain superfamily/Winged helix DNA-binding domain"/>
    <property type="match status" value="1"/>
</dbReference>
<sequence>MYSTSDLQLFIRTAETGNLSQAARGLELSTATASASLKRLEQKLGTRLFVRSTRSMRLTQDGEIFLEYSRGALTLLKEGEALISADKDTIRGNIRISASSDLGRSVLLPWLNEFQQTHTAITLTLQLSDSNVDLFREPVDMAFRYGKQQDSTLVSQHLIDNRRILVASPTYIQNHPPLLSPRDLASHNCLLYYLKQGLNNTWPFLSGKELIEVKVHGDRMANDGAVVREWALAGLGIAYKSWLDVKQDLDSGKLARLLPNYLGDEVPLNVVYPHRNSASPRVRALLVFLRGKFAKLEESDDSGK</sequence>
<dbReference type="FunFam" id="1.10.10.10:FF:000001">
    <property type="entry name" value="LysR family transcriptional regulator"/>
    <property type="match status" value="1"/>
</dbReference>
<gene>
    <name evidence="6" type="ORF">GCM10011396_43580</name>
</gene>
<dbReference type="InterPro" id="IPR036388">
    <property type="entry name" value="WH-like_DNA-bd_sf"/>
</dbReference>
<keyword evidence="3" id="KW-0238">DNA-binding</keyword>
<dbReference type="GO" id="GO:0006351">
    <property type="term" value="P:DNA-templated transcription"/>
    <property type="evidence" value="ECO:0007669"/>
    <property type="project" value="TreeGrafter"/>
</dbReference>
<dbReference type="FunFam" id="3.40.190.290:FF:000001">
    <property type="entry name" value="Transcriptional regulator, LysR family"/>
    <property type="match status" value="1"/>
</dbReference>
<organism evidence="6 7">
    <name type="scientific">Undibacterium terreum</name>
    <dbReference type="NCBI Taxonomy" id="1224302"/>
    <lineage>
        <taxon>Bacteria</taxon>
        <taxon>Pseudomonadati</taxon>
        <taxon>Pseudomonadota</taxon>
        <taxon>Betaproteobacteria</taxon>
        <taxon>Burkholderiales</taxon>
        <taxon>Oxalobacteraceae</taxon>
        <taxon>Undibacterium</taxon>
    </lineage>
</organism>
<keyword evidence="4" id="KW-0804">Transcription</keyword>
<protein>
    <submittedName>
        <fullName evidence="6">LysR family transcriptional regulator</fullName>
    </submittedName>
</protein>
<dbReference type="GO" id="GO:0043565">
    <property type="term" value="F:sequence-specific DNA binding"/>
    <property type="evidence" value="ECO:0007669"/>
    <property type="project" value="TreeGrafter"/>
</dbReference>
<dbReference type="Pfam" id="PF03466">
    <property type="entry name" value="LysR_substrate"/>
    <property type="match status" value="1"/>
</dbReference>